<keyword evidence="3" id="KW-1003">Cell membrane</keyword>
<evidence type="ECO:0000256" key="2">
    <source>
        <dbReference type="ARBA" id="ARBA00009784"/>
    </source>
</evidence>
<dbReference type="STRING" id="80854.MVIS_4263"/>
<gene>
    <name evidence="8" type="ORF">MT2528_2389</name>
    <name evidence="9" type="ORF">NVI5450_2594</name>
</gene>
<evidence type="ECO:0000313" key="10">
    <source>
        <dbReference type="Proteomes" id="UP000182660"/>
    </source>
</evidence>
<dbReference type="NCBIfam" id="TIGR00427">
    <property type="entry name" value="NAAT family transporter"/>
    <property type="match status" value="1"/>
</dbReference>
<evidence type="ECO:0000256" key="6">
    <source>
        <dbReference type="ARBA" id="ARBA00023136"/>
    </source>
</evidence>
<dbReference type="InterPro" id="IPR002771">
    <property type="entry name" value="Multi_antbiot-R_MarC"/>
</dbReference>
<evidence type="ECO:0000256" key="1">
    <source>
        <dbReference type="ARBA" id="ARBA00004651"/>
    </source>
</evidence>
<feature type="transmembrane region" description="Helical" evidence="7">
    <location>
        <begin position="41"/>
        <end position="59"/>
    </location>
</feature>
<feature type="transmembrane region" description="Helical" evidence="7">
    <location>
        <begin position="71"/>
        <end position="90"/>
    </location>
</feature>
<protein>
    <recommendedName>
        <fullName evidence="7">UPF0056 membrane protein</fullName>
    </recommendedName>
</protein>
<dbReference type="HOGENOM" id="CLU_079909_1_1_6"/>
<reference evidence="8 10" key="2">
    <citation type="submission" date="2016-11" db="EMBL/GenBank/DDBJ databases">
        <authorList>
            <person name="Klemetsen T."/>
        </authorList>
    </citation>
    <scope>NUCLEOTIDE SEQUENCE [LARGE SCALE GENOMIC DNA]</scope>
    <source>
        <strain evidence="8">MT 2528</strain>
    </source>
</reference>
<dbReference type="EMBL" id="FPLD01000066">
    <property type="protein sequence ID" value="SGZ02743.1"/>
    <property type="molecule type" value="Genomic_DNA"/>
</dbReference>
<dbReference type="Pfam" id="PF01914">
    <property type="entry name" value="MarC"/>
    <property type="match status" value="1"/>
</dbReference>
<feature type="transmembrane region" description="Helical" evidence="7">
    <location>
        <begin position="177"/>
        <end position="196"/>
    </location>
</feature>
<dbReference type="Proteomes" id="UP000183794">
    <property type="component" value="Unassembled WGS sequence"/>
</dbReference>
<evidence type="ECO:0000313" key="9">
    <source>
        <dbReference type="EMBL" id="SGZ02743.1"/>
    </source>
</evidence>
<evidence type="ECO:0000256" key="7">
    <source>
        <dbReference type="RuleBase" id="RU362048"/>
    </source>
</evidence>
<comment type="subcellular location">
    <subcellularLocation>
        <location evidence="1 7">Cell membrane</location>
        <topology evidence="1 7">Multi-pass membrane protein</topology>
    </subcellularLocation>
</comment>
<keyword evidence="6 7" id="KW-0472">Membrane</keyword>
<evidence type="ECO:0000313" key="11">
    <source>
        <dbReference type="Proteomes" id="UP000183794"/>
    </source>
</evidence>
<evidence type="ECO:0000256" key="4">
    <source>
        <dbReference type="ARBA" id="ARBA00022692"/>
    </source>
</evidence>
<accession>A0A090IHI7</accession>
<feature type="transmembrane region" description="Helical" evidence="7">
    <location>
        <begin position="135"/>
        <end position="156"/>
    </location>
</feature>
<feature type="transmembrane region" description="Helical" evidence="7">
    <location>
        <begin position="6"/>
        <end position="29"/>
    </location>
</feature>
<dbReference type="PANTHER" id="PTHR33508">
    <property type="entry name" value="UPF0056 MEMBRANE PROTEIN YHCE"/>
    <property type="match status" value="1"/>
</dbReference>
<organism evidence="9 11">
    <name type="scientific">Moritella viscosa</name>
    <dbReference type="NCBI Taxonomy" id="80854"/>
    <lineage>
        <taxon>Bacteria</taxon>
        <taxon>Pseudomonadati</taxon>
        <taxon>Pseudomonadota</taxon>
        <taxon>Gammaproteobacteria</taxon>
        <taxon>Alteromonadales</taxon>
        <taxon>Moritellaceae</taxon>
        <taxon>Moritella</taxon>
    </lineage>
</organism>
<evidence type="ECO:0000313" key="8">
    <source>
        <dbReference type="EMBL" id="SGY92449.1"/>
    </source>
</evidence>
<comment type="similarity">
    <text evidence="2 7">Belongs to the UPF0056 (MarC) family.</text>
</comment>
<dbReference type="Proteomes" id="UP000182660">
    <property type="component" value="Unassembled WGS sequence"/>
</dbReference>
<keyword evidence="4 7" id="KW-0812">Transmembrane</keyword>
<dbReference type="PANTHER" id="PTHR33508:SF10">
    <property type="entry name" value="UPF0056 INNER MEMBRANE PROTEIN YHGN"/>
    <property type="match status" value="1"/>
</dbReference>
<dbReference type="PATRIC" id="fig|80854.5.peg.4520"/>
<keyword evidence="10" id="KW-1185">Reference proteome</keyword>
<evidence type="ECO:0000256" key="3">
    <source>
        <dbReference type="ARBA" id="ARBA00022475"/>
    </source>
</evidence>
<keyword evidence="5 7" id="KW-1133">Transmembrane helix</keyword>
<dbReference type="NCBIfam" id="NF008010">
    <property type="entry name" value="PRK10739.1"/>
    <property type="match status" value="1"/>
</dbReference>
<feature type="transmembrane region" description="Helical" evidence="7">
    <location>
        <begin position="111"/>
        <end position="129"/>
    </location>
</feature>
<dbReference type="KEGG" id="mvs:MVIS_4263"/>
<dbReference type="AlphaFoldDB" id="A0A090IHI7"/>
<dbReference type="EMBL" id="FPLJ01000052">
    <property type="protein sequence ID" value="SGY92449.1"/>
    <property type="molecule type" value="Genomic_DNA"/>
</dbReference>
<dbReference type="GO" id="GO:0005886">
    <property type="term" value="C:plasma membrane"/>
    <property type="evidence" value="ECO:0007669"/>
    <property type="project" value="UniProtKB-SubCell"/>
</dbReference>
<proteinExistence type="inferred from homology"/>
<sequence length="199" mass="21859">MQMEIISAAVMLFLIMDPLGNLPIFLSILKHIDKKRRRAVMIRELLIALFVMLLFLFLGERILGFLSLKQEAVSIAGGIILFLIAIKMIFPTEGGLTGLAAGEEPFIVPMAIPLLAGPSILAALLLLAHQDPDKMFEWSAALLIAWGLSAFILMFYEGFNRILGEKGLAAVERLMGMLLVMISVQMLLDGIADYLAKVS</sequence>
<reference evidence="9 11" key="1">
    <citation type="submission" date="2016-11" db="EMBL/GenBank/DDBJ databases">
        <authorList>
            <person name="Jaros S."/>
            <person name="Januszkiewicz K."/>
            <person name="Wedrychowicz H."/>
        </authorList>
    </citation>
    <scope>NUCLEOTIDE SEQUENCE [LARGE SCALE GENOMIC DNA]</scope>
    <source>
        <strain evidence="9">NVI 5450</strain>
    </source>
</reference>
<evidence type="ECO:0000256" key="5">
    <source>
        <dbReference type="ARBA" id="ARBA00022989"/>
    </source>
</evidence>
<name>A0A090IHI7_9GAMM</name>